<proteinExistence type="predicted"/>
<organism evidence="1 2">
    <name type="scientific">Staphylococcus piscifermentans</name>
    <dbReference type="NCBI Taxonomy" id="70258"/>
    <lineage>
        <taxon>Bacteria</taxon>
        <taxon>Bacillati</taxon>
        <taxon>Bacillota</taxon>
        <taxon>Bacilli</taxon>
        <taxon>Bacillales</taxon>
        <taxon>Staphylococcaceae</taxon>
        <taxon>Staphylococcus</taxon>
    </lineage>
</organism>
<dbReference type="InterPro" id="IPR048110">
    <property type="entry name" value="SA1362/YqhP-like"/>
</dbReference>
<sequence>MIKKILFYAVLLVALIGLITNLDAILFSLARMVISLAILAGIAYLVYFFFFLTEDQRKYKKARWKYKWRNR</sequence>
<dbReference type="OrthoDB" id="2414285at2"/>
<comment type="caution">
    <text evidence="1">The sequence shown here is derived from an EMBL/GenBank/DDBJ whole genome shotgun (WGS) entry which is preliminary data.</text>
</comment>
<dbReference type="AlphaFoldDB" id="A0A239U2V6"/>
<reference evidence="1 2" key="1">
    <citation type="submission" date="2019-07" db="EMBL/GenBank/DDBJ databases">
        <title>Whole genome shotgun sequence of Staphylococcus piscifermentans NBRC 109625.</title>
        <authorList>
            <person name="Hosoyama A."/>
            <person name="Uohara A."/>
            <person name="Ohji S."/>
            <person name="Ichikawa N."/>
        </authorList>
    </citation>
    <scope>NUCLEOTIDE SEQUENCE [LARGE SCALE GENOMIC DNA]</scope>
    <source>
        <strain evidence="1 2">NBRC 109625</strain>
    </source>
</reference>
<accession>A0A239U2V6</accession>
<evidence type="ECO:0000313" key="2">
    <source>
        <dbReference type="Proteomes" id="UP000321736"/>
    </source>
</evidence>
<name>A0A239U2V6_9STAP</name>
<keyword evidence="2" id="KW-1185">Reference proteome</keyword>
<dbReference type="Proteomes" id="UP000321736">
    <property type="component" value="Unassembled WGS sequence"/>
</dbReference>
<protein>
    <submittedName>
        <fullName evidence="1">Uncharacterized protein</fullName>
    </submittedName>
</protein>
<dbReference type="NCBIfam" id="NF041554">
    <property type="entry name" value="SA1362_fam"/>
    <property type="match status" value="1"/>
</dbReference>
<gene>
    <name evidence="1" type="ORF">SPI02_13290</name>
</gene>
<evidence type="ECO:0000313" key="1">
    <source>
        <dbReference type="EMBL" id="GEP84744.1"/>
    </source>
</evidence>
<dbReference type="EMBL" id="BKAR01000014">
    <property type="protein sequence ID" value="GEP84744.1"/>
    <property type="molecule type" value="Genomic_DNA"/>
</dbReference>